<feature type="compositionally biased region" description="Low complexity" evidence="1">
    <location>
        <begin position="206"/>
        <end position="220"/>
    </location>
</feature>
<feature type="compositionally biased region" description="Polar residues" evidence="1">
    <location>
        <begin position="93"/>
        <end position="122"/>
    </location>
</feature>
<sequence>MPHAFFHPIDERRETRDERREASQPHSREPGKPFRGAMLSKSLDAARAAVRDLFRSGGHRHERWTDSAADEWGMSKPTRPPPDPYATARQRARSPSLQSSLTGKHTAQSTLCTGGRVSSTLTRSDRTCHRGGTRQPPRGAGGAAAAGPGRGARAVQRAGPGWRTEGAEAVARHDDPDSDPDPDPDPDAPDETAPQQEGTADSTLFAYAAMSGAGAGAASGPWARRLRDKQDPLPSGPRPRPRPDRRRRWLTRRAGGGAETYDISDDEGDPGRVSPRTFRLWATGCSAPGPRRDRLASPSSSSAADDDDDEPDPADDASASSAASSLARARRAHLHSWHTRLAHARPSARDPLRPPGAVVSLTSASVTSALSHPSRPSSIPPHVQQVLRHRHQLLLGCEHAEAQLLCAKRASGARVKALEALVAGAAASSSGPREPAAAAAQRERDDIYRHVEGHLASVEARCRACQGRVAMLVGEVERLAWREEALRSRLGGMGLG</sequence>
<feature type="region of interest" description="Disordered" evidence="1">
    <location>
        <begin position="1"/>
        <end position="40"/>
    </location>
</feature>
<feature type="compositionally biased region" description="Low complexity" evidence="1">
    <location>
        <begin position="316"/>
        <end position="327"/>
    </location>
</feature>
<feature type="compositionally biased region" description="Polar residues" evidence="1">
    <location>
        <begin position="193"/>
        <end position="202"/>
    </location>
</feature>
<dbReference type="KEGG" id="uvi:66068849"/>
<dbReference type="GeneID" id="66068849"/>
<feature type="compositionally biased region" description="Gly residues" evidence="1">
    <location>
        <begin position="139"/>
        <end position="150"/>
    </location>
</feature>
<dbReference type="AlphaFoldDB" id="A0A8E5HYF5"/>
<gene>
    <name evidence="2" type="ORF">UV8b_08072</name>
</gene>
<feature type="compositionally biased region" description="Low complexity" evidence="1">
    <location>
        <begin position="151"/>
        <end position="161"/>
    </location>
</feature>
<feature type="region of interest" description="Disordered" evidence="1">
    <location>
        <begin position="54"/>
        <end position="331"/>
    </location>
</feature>
<feature type="compositionally biased region" description="Basic residues" evidence="1">
    <location>
        <begin position="239"/>
        <end position="251"/>
    </location>
</feature>
<protein>
    <submittedName>
        <fullName evidence="2">Uncharacterized protein</fullName>
    </submittedName>
</protein>
<organism evidence="2 3">
    <name type="scientific">Ustilaginoidea virens</name>
    <name type="common">Rice false smut fungus</name>
    <name type="synonym">Villosiclava virens</name>
    <dbReference type="NCBI Taxonomy" id="1159556"/>
    <lineage>
        <taxon>Eukaryota</taxon>
        <taxon>Fungi</taxon>
        <taxon>Dikarya</taxon>
        <taxon>Ascomycota</taxon>
        <taxon>Pezizomycotina</taxon>
        <taxon>Sordariomycetes</taxon>
        <taxon>Hypocreomycetidae</taxon>
        <taxon>Hypocreales</taxon>
        <taxon>Clavicipitaceae</taxon>
        <taxon>Ustilaginoidea</taxon>
    </lineage>
</organism>
<dbReference type="RefSeq" id="XP_043001504.1">
    <property type="nucleotide sequence ID" value="XM_043145569.1"/>
</dbReference>
<reference evidence="2" key="1">
    <citation type="submission" date="2020-03" db="EMBL/GenBank/DDBJ databases">
        <title>A mixture of massive structural variations and highly conserved coding sequences in Ustilaginoidea virens genome.</title>
        <authorList>
            <person name="Zhang K."/>
            <person name="Zhao Z."/>
            <person name="Zhang Z."/>
            <person name="Li Y."/>
            <person name="Hsiang T."/>
            <person name="Sun W."/>
        </authorList>
    </citation>
    <scope>NUCLEOTIDE SEQUENCE</scope>
    <source>
        <strain evidence="2">UV-8b</strain>
    </source>
</reference>
<feature type="compositionally biased region" description="Basic and acidic residues" evidence="1">
    <location>
        <begin position="8"/>
        <end position="32"/>
    </location>
</feature>
<name>A0A8E5HYF5_USTVR</name>
<accession>A0A8E5HYF5</accession>
<evidence type="ECO:0000313" key="3">
    <source>
        <dbReference type="Proteomes" id="UP000027002"/>
    </source>
</evidence>
<feature type="compositionally biased region" description="Acidic residues" evidence="1">
    <location>
        <begin position="176"/>
        <end position="190"/>
    </location>
</feature>
<dbReference type="Proteomes" id="UP000027002">
    <property type="component" value="Chromosome 7"/>
</dbReference>
<dbReference type="EMBL" id="CP072759">
    <property type="protein sequence ID" value="QUC23831.1"/>
    <property type="molecule type" value="Genomic_DNA"/>
</dbReference>
<feature type="compositionally biased region" description="Acidic residues" evidence="1">
    <location>
        <begin position="304"/>
        <end position="315"/>
    </location>
</feature>
<keyword evidence="3" id="KW-1185">Reference proteome</keyword>
<proteinExistence type="predicted"/>
<dbReference type="OrthoDB" id="4951419at2759"/>
<evidence type="ECO:0000313" key="2">
    <source>
        <dbReference type="EMBL" id="QUC23831.1"/>
    </source>
</evidence>
<evidence type="ECO:0000256" key="1">
    <source>
        <dbReference type="SAM" id="MobiDB-lite"/>
    </source>
</evidence>